<accession>A0A8S3YIK4</accession>
<keyword evidence="2" id="KW-1185">Reference proteome</keyword>
<evidence type="ECO:0000313" key="2">
    <source>
        <dbReference type="Proteomes" id="UP000678393"/>
    </source>
</evidence>
<name>A0A8S3YIK4_9EUPU</name>
<reference evidence="1" key="1">
    <citation type="submission" date="2021-04" db="EMBL/GenBank/DDBJ databases">
        <authorList>
            <consortium name="Molecular Ecology Group"/>
        </authorList>
    </citation>
    <scope>NUCLEOTIDE SEQUENCE</scope>
</reference>
<protein>
    <submittedName>
        <fullName evidence="1">Uncharacterized protein</fullName>
    </submittedName>
</protein>
<gene>
    <name evidence="1" type="ORF">CUNI_LOCUS2092</name>
</gene>
<dbReference type="EMBL" id="CAJHNH020000269">
    <property type="protein sequence ID" value="CAG5116534.1"/>
    <property type="molecule type" value="Genomic_DNA"/>
</dbReference>
<comment type="caution">
    <text evidence="1">The sequence shown here is derived from an EMBL/GenBank/DDBJ whole genome shotgun (WGS) entry which is preliminary data.</text>
</comment>
<organism evidence="1 2">
    <name type="scientific">Candidula unifasciata</name>
    <dbReference type="NCBI Taxonomy" id="100452"/>
    <lineage>
        <taxon>Eukaryota</taxon>
        <taxon>Metazoa</taxon>
        <taxon>Spiralia</taxon>
        <taxon>Lophotrochozoa</taxon>
        <taxon>Mollusca</taxon>
        <taxon>Gastropoda</taxon>
        <taxon>Heterobranchia</taxon>
        <taxon>Euthyneura</taxon>
        <taxon>Panpulmonata</taxon>
        <taxon>Eupulmonata</taxon>
        <taxon>Stylommatophora</taxon>
        <taxon>Helicina</taxon>
        <taxon>Helicoidea</taxon>
        <taxon>Geomitridae</taxon>
        <taxon>Candidula</taxon>
    </lineage>
</organism>
<proteinExistence type="predicted"/>
<dbReference type="Proteomes" id="UP000678393">
    <property type="component" value="Unassembled WGS sequence"/>
</dbReference>
<evidence type="ECO:0000313" key="1">
    <source>
        <dbReference type="EMBL" id="CAG5116534.1"/>
    </source>
</evidence>
<dbReference type="Pfam" id="PF14854">
    <property type="entry name" value="LURAP"/>
    <property type="match status" value="1"/>
</dbReference>
<dbReference type="AlphaFoldDB" id="A0A8S3YIK4"/>
<sequence length="223" mass="25204">MALQPSSIPKFTTVTWSSPRVTDSHLTSPVNGIVPDIRLEPPSQDLVLENVLDYDLPEDLRGKLNDIVDRFQSTGPVEPTDTVSLPRRYVRRLSNADTSMALPGPAVDASEEDMPARERDLTTALEWIRQEILGMMGQDVCLLRQFIQLQDSILHLRCLYDMHGSCSDVSSLSSSTSSLNEQLRSPMLQRFRLDSRSFWNKPTLSLPNSPRAPRFKWGHEEVI</sequence>
<dbReference type="InterPro" id="IPR039499">
    <property type="entry name" value="LURA1/LRA25"/>
</dbReference>
<dbReference type="OrthoDB" id="5965452at2759"/>